<evidence type="ECO:0000256" key="1">
    <source>
        <dbReference type="SAM" id="Phobius"/>
    </source>
</evidence>
<gene>
    <name evidence="2" type="ORF">EJK54_0154</name>
</gene>
<evidence type="ECO:0000313" key="2">
    <source>
        <dbReference type="EMBL" id="RUO13389.1"/>
    </source>
</evidence>
<organism evidence="2 3">
    <name type="scientific">Moraxella catarrhalis</name>
    <name type="common">Branhamella catarrhalis</name>
    <dbReference type="NCBI Taxonomy" id="480"/>
    <lineage>
        <taxon>Bacteria</taxon>
        <taxon>Pseudomonadati</taxon>
        <taxon>Pseudomonadota</taxon>
        <taxon>Gammaproteobacteria</taxon>
        <taxon>Moraxellales</taxon>
        <taxon>Moraxellaceae</taxon>
        <taxon>Moraxella</taxon>
    </lineage>
</organism>
<evidence type="ECO:0000313" key="3">
    <source>
        <dbReference type="Proteomes" id="UP000268436"/>
    </source>
</evidence>
<accession>A0ABY0BHU5</accession>
<keyword evidence="3" id="KW-1185">Reference proteome</keyword>
<protein>
    <submittedName>
        <fullName evidence="2">Uncharacterized protein</fullName>
    </submittedName>
</protein>
<sequence length="46" mass="5521">MACKKYDWYLVLIPHFIIIEFILIRRTASVFVLISNDLIKFYQGDL</sequence>
<dbReference type="Proteomes" id="UP000268436">
    <property type="component" value="Unassembled WGS sequence"/>
</dbReference>
<feature type="transmembrane region" description="Helical" evidence="1">
    <location>
        <begin position="6"/>
        <end position="24"/>
    </location>
</feature>
<dbReference type="EMBL" id="RYER01000021">
    <property type="protein sequence ID" value="RUO13389.1"/>
    <property type="molecule type" value="Genomic_DNA"/>
</dbReference>
<reference evidence="2 3" key="1">
    <citation type="submission" date="2018-12" db="EMBL/GenBank/DDBJ databases">
        <title>Persistence of Moraxella catarrhalis in Chronic Obstructive Pulmonary Disease and Regulation of the Hag/MID Adhesin.</title>
        <authorList>
            <person name="Murphy T."/>
            <person name="Zhao X."/>
            <person name="Vyas G."/>
            <person name="Aluvathingal J."/>
            <person name="Nadendla S."/>
            <person name="Tallon L."/>
            <person name="Tettelin H."/>
        </authorList>
    </citation>
    <scope>NUCLEOTIDE SEQUENCE [LARGE SCALE GENOMIC DNA]</scope>
    <source>
        <strain evidence="2 3">173P27B1</strain>
    </source>
</reference>
<name>A0ABY0BHU5_MORCA</name>
<keyword evidence="1" id="KW-0812">Transmembrane</keyword>
<keyword evidence="1" id="KW-1133">Transmembrane helix</keyword>
<comment type="caution">
    <text evidence="2">The sequence shown here is derived from an EMBL/GenBank/DDBJ whole genome shotgun (WGS) entry which is preliminary data.</text>
</comment>
<keyword evidence="1" id="KW-0472">Membrane</keyword>
<proteinExistence type="predicted"/>